<feature type="compositionally biased region" description="Acidic residues" evidence="1">
    <location>
        <begin position="564"/>
        <end position="581"/>
    </location>
</feature>
<feature type="compositionally biased region" description="Basic and acidic residues" evidence="1">
    <location>
        <begin position="60"/>
        <end position="69"/>
    </location>
</feature>
<dbReference type="Proteomes" id="UP000433876">
    <property type="component" value="Unassembled WGS sequence"/>
</dbReference>
<protein>
    <submittedName>
        <fullName evidence="2">Uncharacterized protein</fullName>
    </submittedName>
</protein>
<feature type="compositionally biased region" description="Basic and acidic residues" evidence="1">
    <location>
        <begin position="77"/>
        <end position="101"/>
    </location>
</feature>
<name>A0A8S8ZPD2_SORMA</name>
<feature type="region of interest" description="Disordered" evidence="1">
    <location>
        <begin position="280"/>
        <end position="348"/>
    </location>
</feature>
<feature type="compositionally biased region" description="Basic and acidic residues" evidence="1">
    <location>
        <begin position="393"/>
        <end position="411"/>
    </location>
</feature>
<evidence type="ECO:0000256" key="1">
    <source>
        <dbReference type="SAM" id="MobiDB-lite"/>
    </source>
</evidence>
<dbReference type="AlphaFoldDB" id="A0A8S8ZPD2"/>
<feature type="compositionally biased region" description="Basic and acidic residues" evidence="1">
    <location>
        <begin position="111"/>
        <end position="130"/>
    </location>
</feature>
<accession>A0A8S8ZPD2</accession>
<feature type="compositionally biased region" description="Basic and acidic residues" evidence="1">
    <location>
        <begin position="297"/>
        <end position="309"/>
    </location>
</feature>
<sequence>MFPRGLQLSQPFSRSRVRLPTARSLTTPSIAFSTSAIRCGGRRLKDKTSTAITNKNTDLAYKHARDAIRGPRSTHRKTSDKGSQKPESRPTARFVESERPLVRRVTSGPKPNHEVVDQERNTEGQKKKSEEYRLGPVVISPPPGRLEFEQQLGPVVIYPPSGRQEFEQELGPVVIYPPSGRQEFEQELGPVVISPPPGREEFEQQLGPVVLSPPSGREEFEQQEPRPIDRTARSSPENTTALPEIPELQAHPGTVRIIRHLAQDPLEKPRVRRVPFGVGEKEKHQLQARPAARPVNGRKEDFLGKRAVDSRSGSASAIKPAWATSPSENLQRKRRSAEARAANKDTETGLEEAFPSADELQAWFKEFTSERSNPEATTAQSAPLEPPKMRVKKTYEHDKVDSEEELRRLEETGFSGPTKMDPRRGTVFRQPKEELDTLVSSVNVAEKKAVEQSKEDGGPAIVVLNSVSRSLLESDFRHIAGHGQHVDGWTYGLVKVVQSRSRTTHEPQGCYFLFFDNELNARAYVDVLERLHNKSRQALPKEWRQKATGTPTPAQPAKKPEGSEGVEESVDELPDVDEQQEDGPGSLGRKWREDDGLDAARYTLLPPTAPLHCQIFTRDNIVEFENIREASKGLRPQQLLSKPKFARSGKASFVAPPPKGLVDYAEDPEIEHSRSSVLVYLVGTKMTVRGLRTAIEIDAEARNYPWQLLQEEEVPAAMTTRATKTETEKDERDPAIKPILSTLSTIKFSKFNEHRIEHELDEFSGGQMKEGEMHGFSRFVVSFADVSEARRFVRTWHKREMLDPRTERTVIVNVTSLW</sequence>
<reference evidence="2 3" key="1">
    <citation type="submission" date="2017-07" db="EMBL/GenBank/DDBJ databases">
        <title>Genome sequence of the Sordaria macrospora wild type strain R19027.</title>
        <authorList>
            <person name="Nowrousian M."/>
            <person name="Teichert I."/>
            <person name="Kueck U."/>
        </authorList>
    </citation>
    <scope>NUCLEOTIDE SEQUENCE [LARGE SCALE GENOMIC DNA]</scope>
    <source>
        <strain evidence="2 3">R19027</strain>
        <tissue evidence="2">Mycelium</tissue>
    </source>
</reference>
<feature type="region of interest" description="Disordered" evidence="1">
    <location>
        <begin position="48"/>
        <end position="130"/>
    </location>
</feature>
<organism evidence="2 3">
    <name type="scientific">Sordaria macrospora</name>
    <dbReference type="NCBI Taxonomy" id="5147"/>
    <lineage>
        <taxon>Eukaryota</taxon>
        <taxon>Fungi</taxon>
        <taxon>Dikarya</taxon>
        <taxon>Ascomycota</taxon>
        <taxon>Pezizomycotina</taxon>
        <taxon>Sordariomycetes</taxon>
        <taxon>Sordariomycetidae</taxon>
        <taxon>Sordariales</taxon>
        <taxon>Sordariaceae</taxon>
        <taxon>Sordaria</taxon>
    </lineage>
</organism>
<dbReference type="EMBL" id="NMPR01000049">
    <property type="protein sequence ID" value="KAA8632697.1"/>
    <property type="molecule type" value="Genomic_DNA"/>
</dbReference>
<gene>
    <name evidence="2" type="ORF">SMACR_00963</name>
</gene>
<feature type="compositionally biased region" description="Basic and acidic residues" evidence="1">
    <location>
        <begin position="216"/>
        <end position="232"/>
    </location>
</feature>
<feature type="compositionally biased region" description="Basic and acidic residues" evidence="1">
    <location>
        <begin position="336"/>
        <end position="347"/>
    </location>
</feature>
<feature type="region of interest" description="Disordered" evidence="1">
    <location>
        <begin position="211"/>
        <end position="241"/>
    </location>
</feature>
<evidence type="ECO:0000313" key="2">
    <source>
        <dbReference type="EMBL" id="KAA8632697.1"/>
    </source>
</evidence>
<evidence type="ECO:0000313" key="3">
    <source>
        <dbReference type="Proteomes" id="UP000433876"/>
    </source>
</evidence>
<feature type="region of interest" description="Disordered" evidence="1">
    <location>
        <begin position="538"/>
        <end position="592"/>
    </location>
</feature>
<comment type="caution">
    <text evidence="2">The sequence shown here is derived from an EMBL/GenBank/DDBJ whole genome shotgun (WGS) entry which is preliminary data.</text>
</comment>
<feature type="region of interest" description="Disordered" evidence="1">
    <location>
        <begin position="369"/>
        <end position="425"/>
    </location>
</feature>
<proteinExistence type="predicted"/>
<dbReference type="VEuPathDB" id="FungiDB:SMAC_00963"/>